<feature type="region of interest" description="Disordered" evidence="1">
    <location>
        <begin position="159"/>
        <end position="194"/>
    </location>
</feature>
<dbReference type="AlphaFoldDB" id="A0A699KSA6"/>
<feature type="non-terminal residue" evidence="2">
    <location>
        <position position="1"/>
    </location>
</feature>
<gene>
    <name evidence="2" type="ORF">Tci_675216</name>
</gene>
<evidence type="ECO:0008006" key="3">
    <source>
        <dbReference type="Google" id="ProtNLM"/>
    </source>
</evidence>
<feature type="compositionally biased region" description="Acidic residues" evidence="1">
    <location>
        <begin position="167"/>
        <end position="182"/>
    </location>
</feature>
<name>A0A699KSA6_TANCI</name>
<protein>
    <recommendedName>
        <fullName evidence="3">Reverse transcriptase domain-containing protein</fullName>
    </recommendedName>
</protein>
<accession>A0A699KSA6</accession>
<proteinExistence type="predicted"/>
<feature type="compositionally biased region" description="Low complexity" evidence="1">
    <location>
        <begin position="307"/>
        <end position="318"/>
    </location>
</feature>
<sequence>EAEIIYPYDEAYLNNRPPPTSDDKSEFASSVIPMFDDENRPVPPVIHFGSTYERGESSFSREILKDIDEVYPFGPVSLTIGTAIKRIRRLNEQICEQAEVDERIVKKIDRSDLRIRMVDRDAMSLDGAVRQCQADVSKVISMMESMSLEFEKARNAAMADDDVKADDVEDSDVEDDDMDDNAADPSDLQSFELRGSPHDSQIMPPKQVSQAASAKLVADEVAKAQLPTVPPKTLRVLEDLATLKVQKIGQYIKGLPSYIKGETYASKPTPLNEAVRMAHGLMEHKTLGWNERNAEQNKRKWEGGNQGNNQGNRNNNWGSYRDKRRHNQNNNQINGGARAMTQA</sequence>
<dbReference type="EMBL" id="BKCJ010537550">
    <property type="protein sequence ID" value="GFB03245.1"/>
    <property type="molecule type" value="Genomic_DNA"/>
</dbReference>
<evidence type="ECO:0000256" key="1">
    <source>
        <dbReference type="SAM" id="MobiDB-lite"/>
    </source>
</evidence>
<feature type="region of interest" description="Disordered" evidence="1">
    <location>
        <begin position="297"/>
        <end position="343"/>
    </location>
</feature>
<evidence type="ECO:0000313" key="2">
    <source>
        <dbReference type="EMBL" id="GFB03245.1"/>
    </source>
</evidence>
<comment type="caution">
    <text evidence="2">The sequence shown here is derived from an EMBL/GenBank/DDBJ whole genome shotgun (WGS) entry which is preliminary data.</text>
</comment>
<reference evidence="2" key="1">
    <citation type="journal article" date="2019" name="Sci. Rep.">
        <title>Draft genome of Tanacetum cinerariifolium, the natural source of mosquito coil.</title>
        <authorList>
            <person name="Yamashiro T."/>
            <person name="Shiraishi A."/>
            <person name="Satake H."/>
            <person name="Nakayama K."/>
        </authorList>
    </citation>
    <scope>NUCLEOTIDE SEQUENCE</scope>
</reference>
<organism evidence="2">
    <name type="scientific">Tanacetum cinerariifolium</name>
    <name type="common">Dalmatian daisy</name>
    <name type="synonym">Chrysanthemum cinerariifolium</name>
    <dbReference type="NCBI Taxonomy" id="118510"/>
    <lineage>
        <taxon>Eukaryota</taxon>
        <taxon>Viridiplantae</taxon>
        <taxon>Streptophyta</taxon>
        <taxon>Embryophyta</taxon>
        <taxon>Tracheophyta</taxon>
        <taxon>Spermatophyta</taxon>
        <taxon>Magnoliopsida</taxon>
        <taxon>eudicotyledons</taxon>
        <taxon>Gunneridae</taxon>
        <taxon>Pentapetalae</taxon>
        <taxon>asterids</taxon>
        <taxon>campanulids</taxon>
        <taxon>Asterales</taxon>
        <taxon>Asteraceae</taxon>
        <taxon>Asteroideae</taxon>
        <taxon>Anthemideae</taxon>
        <taxon>Anthemidinae</taxon>
        <taxon>Tanacetum</taxon>
    </lineage>
</organism>